<dbReference type="EMBL" id="DWWV01000158">
    <property type="protein sequence ID" value="HJC11489.1"/>
    <property type="molecule type" value="Genomic_DNA"/>
</dbReference>
<dbReference type="InterPro" id="IPR003838">
    <property type="entry name" value="ABC3_permease_C"/>
</dbReference>
<dbReference type="AlphaFoldDB" id="A0A9D2SLE0"/>
<dbReference type="GO" id="GO:0005886">
    <property type="term" value="C:plasma membrane"/>
    <property type="evidence" value="ECO:0007669"/>
    <property type="project" value="UniProtKB-SubCell"/>
</dbReference>
<proteinExistence type="predicted"/>
<evidence type="ECO:0000256" key="1">
    <source>
        <dbReference type="ARBA" id="ARBA00004651"/>
    </source>
</evidence>
<keyword evidence="4 6" id="KW-1133">Transmembrane helix</keyword>
<evidence type="ECO:0000259" key="7">
    <source>
        <dbReference type="Pfam" id="PF02687"/>
    </source>
</evidence>
<reference evidence="8" key="1">
    <citation type="journal article" date="2021" name="PeerJ">
        <title>Extensive microbial diversity within the chicken gut microbiome revealed by metagenomics and culture.</title>
        <authorList>
            <person name="Gilroy R."/>
            <person name="Ravi A."/>
            <person name="Getino M."/>
            <person name="Pursley I."/>
            <person name="Horton D.L."/>
            <person name="Alikhan N.F."/>
            <person name="Baker D."/>
            <person name="Gharbi K."/>
            <person name="Hall N."/>
            <person name="Watson M."/>
            <person name="Adriaenssens E.M."/>
            <person name="Foster-Nyarko E."/>
            <person name="Jarju S."/>
            <person name="Secka A."/>
            <person name="Antonio M."/>
            <person name="Oren A."/>
            <person name="Chaudhuri R.R."/>
            <person name="La Ragione R."/>
            <person name="Hildebrand F."/>
            <person name="Pallen M.J."/>
        </authorList>
    </citation>
    <scope>NUCLEOTIDE SEQUENCE</scope>
    <source>
        <strain evidence="8">ChiSxjej6B18-287</strain>
    </source>
</reference>
<sequence length="140" mass="15667">MNQTLEKPADKAAFLAGKQFSISIAAVCHEWYYGETRNIGPNLIESQDSQGNMMEIGTVISLLLLLVGALNYGNTMAASIQSRKLTFAIMESLGMSDRQIRKLFVREGLLVILCIGVPLLSYRRLRGNPSIVERLREYEE</sequence>
<evidence type="ECO:0000256" key="4">
    <source>
        <dbReference type="ARBA" id="ARBA00022989"/>
    </source>
</evidence>
<feature type="transmembrane region" description="Helical" evidence="6">
    <location>
        <begin position="103"/>
        <end position="122"/>
    </location>
</feature>
<dbReference type="Proteomes" id="UP000823893">
    <property type="component" value="Unassembled WGS sequence"/>
</dbReference>
<comment type="caution">
    <text evidence="8">The sequence shown here is derived from an EMBL/GenBank/DDBJ whole genome shotgun (WGS) entry which is preliminary data.</text>
</comment>
<keyword evidence="5 6" id="KW-0472">Membrane</keyword>
<evidence type="ECO:0000256" key="3">
    <source>
        <dbReference type="ARBA" id="ARBA00022692"/>
    </source>
</evidence>
<evidence type="ECO:0000256" key="6">
    <source>
        <dbReference type="SAM" id="Phobius"/>
    </source>
</evidence>
<protein>
    <submittedName>
        <fullName evidence="8">ABC transporter permease</fullName>
    </submittedName>
</protein>
<keyword evidence="3 6" id="KW-0812">Transmembrane</keyword>
<organism evidence="8 9">
    <name type="scientific">Candidatus Blautia merdigallinarum</name>
    <dbReference type="NCBI Taxonomy" id="2838495"/>
    <lineage>
        <taxon>Bacteria</taxon>
        <taxon>Bacillati</taxon>
        <taxon>Bacillota</taxon>
        <taxon>Clostridia</taxon>
        <taxon>Lachnospirales</taxon>
        <taxon>Lachnospiraceae</taxon>
        <taxon>Blautia</taxon>
    </lineage>
</organism>
<reference evidence="8" key="2">
    <citation type="submission" date="2021-04" db="EMBL/GenBank/DDBJ databases">
        <authorList>
            <person name="Gilroy R."/>
        </authorList>
    </citation>
    <scope>NUCLEOTIDE SEQUENCE</scope>
    <source>
        <strain evidence="8">ChiSxjej6B18-287</strain>
    </source>
</reference>
<keyword evidence="2" id="KW-1003">Cell membrane</keyword>
<evidence type="ECO:0000313" key="9">
    <source>
        <dbReference type="Proteomes" id="UP000823893"/>
    </source>
</evidence>
<dbReference type="Pfam" id="PF02687">
    <property type="entry name" value="FtsX"/>
    <property type="match status" value="1"/>
</dbReference>
<name>A0A9D2SLE0_9FIRM</name>
<evidence type="ECO:0000256" key="5">
    <source>
        <dbReference type="ARBA" id="ARBA00023136"/>
    </source>
</evidence>
<evidence type="ECO:0000256" key="2">
    <source>
        <dbReference type="ARBA" id="ARBA00022475"/>
    </source>
</evidence>
<feature type="domain" description="ABC3 transporter permease C-terminal" evidence="7">
    <location>
        <begin position="59"/>
        <end position="117"/>
    </location>
</feature>
<accession>A0A9D2SLE0</accession>
<comment type="subcellular location">
    <subcellularLocation>
        <location evidence="1">Cell membrane</location>
        <topology evidence="1">Multi-pass membrane protein</topology>
    </subcellularLocation>
</comment>
<evidence type="ECO:0000313" key="8">
    <source>
        <dbReference type="EMBL" id="HJC11489.1"/>
    </source>
</evidence>
<feature type="transmembrane region" description="Helical" evidence="6">
    <location>
        <begin position="53"/>
        <end position="73"/>
    </location>
</feature>
<gene>
    <name evidence="8" type="ORF">H9935_11900</name>
</gene>